<dbReference type="Pfam" id="PF19031">
    <property type="entry name" value="Intu_longin_1"/>
    <property type="match status" value="1"/>
</dbReference>
<feature type="region of interest" description="Disordered" evidence="2">
    <location>
        <begin position="265"/>
        <end position="312"/>
    </location>
</feature>
<dbReference type="InterPro" id="IPR043987">
    <property type="entry name" value="CCZ1/INTU/HSP4_longin_1"/>
</dbReference>
<accession>A0AAD6S8F9</accession>
<comment type="caution">
    <text evidence="4">The sequence shown here is derived from an EMBL/GenBank/DDBJ whole genome shotgun (WGS) entry which is preliminary data.</text>
</comment>
<feature type="region of interest" description="Disordered" evidence="2">
    <location>
        <begin position="439"/>
        <end position="508"/>
    </location>
</feature>
<dbReference type="AlphaFoldDB" id="A0AAD6S8F9"/>
<feature type="compositionally biased region" description="Basic and acidic residues" evidence="2">
    <location>
        <begin position="649"/>
        <end position="666"/>
    </location>
</feature>
<evidence type="ECO:0000256" key="1">
    <source>
        <dbReference type="ARBA" id="ARBA00005352"/>
    </source>
</evidence>
<proteinExistence type="inferred from homology"/>
<dbReference type="InterPro" id="IPR013176">
    <property type="entry name" value="Ccz1"/>
</dbReference>
<dbReference type="PANTHER" id="PTHR13056:SF0">
    <property type="entry name" value="VACUOLAR FUSION PROTEIN CCZ1 HOMOLOG-RELATED"/>
    <property type="match status" value="1"/>
</dbReference>
<gene>
    <name evidence="4" type="ORF">C8F04DRAFT_1049247</name>
</gene>
<name>A0AAD6S8F9_9AGAR</name>
<evidence type="ECO:0000259" key="3">
    <source>
        <dbReference type="Pfam" id="PF19031"/>
    </source>
</evidence>
<organism evidence="4 5">
    <name type="scientific">Mycena alexandri</name>
    <dbReference type="NCBI Taxonomy" id="1745969"/>
    <lineage>
        <taxon>Eukaryota</taxon>
        <taxon>Fungi</taxon>
        <taxon>Dikarya</taxon>
        <taxon>Basidiomycota</taxon>
        <taxon>Agaricomycotina</taxon>
        <taxon>Agaricomycetes</taxon>
        <taxon>Agaricomycetidae</taxon>
        <taxon>Agaricales</taxon>
        <taxon>Marasmiineae</taxon>
        <taxon>Mycenaceae</taxon>
        <taxon>Mycena</taxon>
    </lineage>
</organism>
<dbReference type="GO" id="GO:0035658">
    <property type="term" value="C:Mon1-Ccz1 complex"/>
    <property type="evidence" value="ECO:0007669"/>
    <property type="project" value="InterPro"/>
</dbReference>
<evidence type="ECO:0000313" key="4">
    <source>
        <dbReference type="EMBL" id="KAJ7022121.1"/>
    </source>
</evidence>
<dbReference type="Proteomes" id="UP001218188">
    <property type="component" value="Unassembled WGS sequence"/>
</dbReference>
<reference evidence="4" key="1">
    <citation type="submission" date="2023-03" db="EMBL/GenBank/DDBJ databases">
        <title>Massive genome expansion in bonnet fungi (Mycena s.s.) driven by repeated elements and novel gene families across ecological guilds.</title>
        <authorList>
            <consortium name="Lawrence Berkeley National Laboratory"/>
            <person name="Harder C.B."/>
            <person name="Miyauchi S."/>
            <person name="Viragh M."/>
            <person name="Kuo A."/>
            <person name="Thoen E."/>
            <person name="Andreopoulos B."/>
            <person name="Lu D."/>
            <person name="Skrede I."/>
            <person name="Drula E."/>
            <person name="Henrissat B."/>
            <person name="Morin E."/>
            <person name="Kohler A."/>
            <person name="Barry K."/>
            <person name="LaButti K."/>
            <person name="Morin E."/>
            <person name="Salamov A."/>
            <person name="Lipzen A."/>
            <person name="Mereny Z."/>
            <person name="Hegedus B."/>
            <person name="Baldrian P."/>
            <person name="Stursova M."/>
            <person name="Weitz H."/>
            <person name="Taylor A."/>
            <person name="Grigoriev I.V."/>
            <person name="Nagy L.G."/>
            <person name="Martin F."/>
            <person name="Kauserud H."/>
        </authorList>
    </citation>
    <scope>NUCLEOTIDE SEQUENCE</scope>
    <source>
        <strain evidence="4">CBHHK200</strain>
    </source>
</reference>
<feature type="compositionally biased region" description="Basic and acidic residues" evidence="2">
    <location>
        <begin position="485"/>
        <end position="495"/>
    </location>
</feature>
<feature type="region of interest" description="Disordered" evidence="2">
    <location>
        <begin position="336"/>
        <end position="366"/>
    </location>
</feature>
<evidence type="ECO:0000256" key="2">
    <source>
        <dbReference type="SAM" id="MobiDB-lite"/>
    </source>
</evidence>
<feature type="compositionally biased region" description="Pro residues" evidence="2">
    <location>
        <begin position="284"/>
        <end position="294"/>
    </location>
</feature>
<feature type="compositionally biased region" description="Low complexity" evidence="2">
    <location>
        <begin position="336"/>
        <end position="349"/>
    </location>
</feature>
<feature type="domain" description="CCZ1/INTU/HSP4 first Longin" evidence="3">
    <location>
        <begin position="27"/>
        <end position="158"/>
    </location>
</feature>
<dbReference type="EMBL" id="JARJCM010000217">
    <property type="protein sequence ID" value="KAJ7022121.1"/>
    <property type="molecule type" value="Genomic_DNA"/>
</dbReference>
<feature type="compositionally biased region" description="Basic and acidic residues" evidence="2">
    <location>
        <begin position="351"/>
        <end position="366"/>
    </location>
</feature>
<keyword evidence="5" id="KW-1185">Reference proteome</keyword>
<feature type="region of interest" description="Disordered" evidence="2">
    <location>
        <begin position="636"/>
        <end position="666"/>
    </location>
</feature>
<protein>
    <recommendedName>
        <fullName evidence="3">CCZ1/INTU/HSP4 first Longin domain-containing protein</fullName>
    </recommendedName>
</protein>
<comment type="similarity">
    <text evidence="1">Belongs to the CCZ1 family.</text>
</comment>
<dbReference type="GO" id="GO:0016192">
    <property type="term" value="P:vesicle-mediated transport"/>
    <property type="evidence" value="ECO:0007669"/>
    <property type="project" value="InterPro"/>
</dbReference>
<dbReference type="PANTHER" id="PTHR13056">
    <property type="entry name" value="VACUOLAR FUSION PROTEIN CCZ1 HOMOLOG-RELATED"/>
    <property type="match status" value="1"/>
</dbReference>
<evidence type="ECO:0000313" key="5">
    <source>
        <dbReference type="Proteomes" id="UP001218188"/>
    </source>
</evidence>
<sequence>MSRIAPNLLYLTIYNPTLRPSGPVAPDDEDAEEQAHILFYTSKERAVSRDRMLRQVGLAKALTSFSEMFNADDPCNNVHSQTKRMVMVSPEPDFWIHSGIEVAKTPRPPAADKAKGKGKDKAKAEQPLLYDYHEYSVHDIAVQEDMLRGYDTFKLRHGSFASILSSLGQEALELQLERFFTVWAWSWNLEDGPEFGDQLGPPIHPLHSALLPALDAFSARLPDEVVAIAVSPPYVIPSTRYTAAAYPPALPFFLLALLPPPQPQPLAAPPPAAADRTLRAAHKAPPPAWPPAALPPAAAADTAPGHHKSPSSSFLGLPLAVKMDLPKWTWPAFGKGEAPAGANTGGPPASSRKEGARARGEGARERLPLDTPAFERTLSMSGGVEVDRGALEDAMQEERMPMPAGRVPDLGLGAEETPYASAETIKGGDAAAPGPRVRAVDFVGVPPPESMPGPEGDALAREAPPDSADVDVERSLPPTPEPEPEAEKESEREPAEFASTTVHLARAADPQATQRRRLVYLVRARMLVALIGIDDTDVAVELAPLAEAASALATALLATVSDDPSNSIDTLPSATKILQPTDRYARSSARLSLRSADFASRAGHLFDARRMLRASDPAISEVFSRGQNPQHWHVARRLDPDTDTDTDTPAERRAKKEKEKEKEKGKEEVYMEVFRKEASLTDVDNALAGVVRKSGVGLGHGVGMGLGAGAGAGAGV</sequence>